<dbReference type="InterPro" id="IPR000387">
    <property type="entry name" value="Tyr_Pase_dom"/>
</dbReference>
<dbReference type="PROSITE" id="PS50056">
    <property type="entry name" value="TYR_PHOSPHATASE_2"/>
    <property type="match status" value="1"/>
</dbReference>
<comment type="function">
    <text evidence="14">Protein tyrosine phosphatase which stimulates progression from G1 into S phase during mitosis. Enhances cell proliferation, cell motility and invasive activity, and promotes cancer metastasis. May be involved in the progression of cardiac hypertrophy by inhibiting intracellular calcium mobilization in response to angiotensin II.</text>
</comment>
<evidence type="ECO:0000256" key="14">
    <source>
        <dbReference type="ARBA" id="ARBA00057132"/>
    </source>
</evidence>
<comment type="catalytic activity">
    <reaction evidence="13">
        <text>O-phospho-L-tyrosyl-[protein] + H2O = L-tyrosyl-[protein] + phosphate</text>
        <dbReference type="Rhea" id="RHEA:10684"/>
        <dbReference type="Rhea" id="RHEA-COMP:10136"/>
        <dbReference type="Rhea" id="RHEA-COMP:20101"/>
        <dbReference type="ChEBI" id="CHEBI:15377"/>
        <dbReference type="ChEBI" id="CHEBI:43474"/>
        <dbReference type="ChEBI" id="CHEBI:46858"/>
        <dbReference type="ChEBI" id="CHEBI:61978"/>
        <dbReference type="EC" id="3.1.3.48"/>
    </reaction>
</comment>
<accession>A0A9W8E9W1</accession>
<keyword evidence="4" id="KW-1003">Cell membrane</keyword>
<keyword evidence="9" id="KW-0472">Membrane</keyword>
<dbReference type="InterPro" id="IPR029021">
    <property type="entry name" value="Prot-tyrosine_phosphatase-like"/>
</dbReference>
<evidence type="ECO:0000259" key="19">
    <source>
        <dbReference type="PROSITE" id="PS50056"/>
    </source>
</evidence>
<evidence type="ECO:0000313" key="21">
    <source>
        <dbReference type="Proteomes" id="UP001151582"/>
    </source>
</evidence>
<dbReference type="GO" id="GO:0005769">
    <property type="term" value="C:early endosome"/>
    <property type="evidence" value="ECO:0007669"/>
    <property type="project" value="UniProtKB-SubCell"/>
</dbReference>
<dbReference type="EMBL" id="JANBQB010000180">
    <property type="protein sequence ID" value="KAJ1980184.1"/>
    <property type="molecule type" value="Genomic_DNA"/>
</dbReference>
<dbReference type="AlphaFoldDB" id="A0A9W8E9W1"/>
<feature type="region of interest" description="Disordered" evidence="18">
    <location>
        <begin position="252"/>
        <end position="287"/>
    </location>
</feature>
<comment type="caution">
    <text evidence="20">The sequence shown here is derived from an EMBL/GenBank/DDBJ whole genome shotgun (WGS) entry which is preliminary data.</text>
</comment>
<reference evidence="20" key="1">
    <citation type="submission" date="2022-07" db="EMBL/GenBank/DDBJ databases">
        <title>Phylogenomic reconstructions and comparative analyses of Kickxellomycotina fungi.</title>
        <authorList>
            <person name="Reynolds N.K."/>
            <person name="Stajich J.E."/>
            <person name="Barry K."/>
            <person name="Grigoriev I.V."/>
            <person name="Crous P."/>
            <person name="Smith M.E."/>
        </authorList>
    </citation>
    <scope>NUCLEOTIDE SEQUENCE</scope>
    <source>
        <strain evidence="20">RSA 567</strain>
    </source>
</reference>
<sequence>MCIKTKSLPYIAMQLVERQLMAEAHPRRRMANAALPLGLPLVDYDGQLRFLITDCPTNSTLPYYLKAFKLAHVTDVVRVCDPTYSPETLVQNGINVHHYAFPDGHIPPNRLVRQWLDLVRCHAQDAQEAAATAVAAAPNTAPDTLKQTVVVHCVAGLGRAPVLVALALIDKGMCPMDTIELIRRKRPGALNNRQVRYLLGLSSTSLRKSLLHRSASPLTLRTSTPFLTRCMNLCLGKWKPSSVARTRTVAPVGLGNSHNGDQEVVSENPEMAKMSSSSLPLATKVDR</sequence>
<dbReference type="FunFam" id="3.90.190.10:FF:000105">
    <property type="entry name" value="Protein tyrosine phosphatase type IVA 3"/>
    <property type="match status" value="1"/>
</dbReference>
<evidence type="ECO:0000256" key="6">
    <source>
        <dbReference type="ARBA" id="ARBA00022753"/>
    </source>
</evidence>
<keyword evidence="6" id="KW-0967">Endosome</keyword>
<dbReference type="GO" id="GO:0004725">
    <property type="term" value="F:protein tyrosine phosphatase activity"/>
    <property type="evidence" value="ECO:0007669"/>
    <property type="project" value="UniProtKB-EC"/>
</dbReference>
<dbReference type="InterPro" id="IPR050561">
    <property type="entry name" value="PTP"/>
</dbReference>
<evidence type="ECO:0000256" key="1">
    <source>
        <dbReference type="ARBA" id="ARBA00004236"/>
    </source>
</evidence>
<evidence type="ECO:0000256" key="10">
    <source>
        <dbReference type="ARBA" id="ARBA00023157"/>
    </source>
</evidence>
<evidence type="ECO:0000256" key="9">
    <source>
        <dbReference type="ARBA" id="ARBA00023136"/>
    </source>
</evidence>
<keyword evidence="12" id="KW-0636">Prenylation</keyword>
<proteinExistence type="predicted"/>
<keyword evidence="5" id="KW-0488">Methylation</keyword>
<keyword evidence="11" id="KW-0449">Lipoprotein</keyword>
<organism evidence="20 21">
    <name type="scientific">Dimargaris verticillata</name>
    <dbReference type="NCBI Taxonomy" id="2761393"/>
    <lineage>
        <taxon>Eukaryota</taxon>
        <taxon>Fungi</taxon>
        <taxon>Fungi incertae sedis</taxon>
        <taxon>Zoopagomycota</taxon>
        <taxon>Kickxellomycotina</taxon>
        <taxon>Dimargaritomycetes</taxon>
        <taxon>Dimargaritales</taxon>
        <taxon>Dimargaritaceae</taxon>
        <taxon>Dimargaris</taxon>
    </lineage>
</organism>
<evidence type="ECO:0000256" key="17">
    <source>
        <dbReference type="ARBA" id="ARBA00082375"/>
    </source>
</evidence>
<keyword evidence="10" id="KW-1015">Disulfide bond</keyword>
<evidence type="ECO:0000256" key="16">
    <source>
        <dbReference type="ARBA" id="ARBA00069015"/>
    </source>
</evidence>
<evidence type="ECO:0000256" key="15">
    <source>
        <dbReference type="ARBA" id="ARBA00064590"/>
    </source>
</evidence>
<dbReference type="OrthoDB" id="5632at2759"/>
<evidence type="ECO:0000256" key="7">
    <source>
        <dbReference type="ARBA" id="ARBA00022801"/>
    </source>
</evidence>
<dbReference type="SMART" id="SM00404">
    <property type="entry name" value="PTPc_motif"/>
    <property type="match status" value="1"/>
</dbReference>
<evidence type="ECO:0000256" key="2">
    <source>
        <dbReference type="ARBA" id="ARBA00004412"/>
    </source>
</evidence>
<evidence type="ECO:0000313" key="20">
    <source>
        <dbReference type="EMBL" id="KAJ1980184.1"/>
    </source>
</evidence>
<comment type="subcellular location">
    <subcellularLocation>
        <location evidence="1">Cell membrane</location>
    </subcellularLocation>
    <subcellularLocation>
        <location evidence="2">Early endosome</location>
    </subcellularLocation>
</comment>
<name>A0A9W8E9W1_9FUNG</name>
<evidence type="ECO:0000256" key="13">
    <source>
        <dbReference type="ARBA" id="ARBA00051722"/>
    </source>
</evidence>
<evidence type="ECO:0000256" key="18">
    <source>
        <dbReference type="SAM" id="MobiDB-lite"/>
    </source>
</evidence>
<dbReference type="PANTHER" id="PTHR23339">
    <property type="entry name" value="TYROSINE SPECIFIC PROTEIN PHOSPHATASE AND DUAL SPECIFICITY PROTEIN PHOSPHATASE"/>
    <property type="match status" value="1"/>
</dbReference>
<dbReference type="GO" id="GO:0009966">
    <property type="term" value="P:regulation of signal transduction"/>
    <property type="evidence" value="ECO:0007669"/>
    <property type="project" value="UniProtKB-ARBA"/>
</dbReference>
<evidence type="ECO:0000256" key="8">
    <source>
        <dbReference type="ARBA" id="ARBA00022912"/>
    </source>
</evidence>
<dbReference type="GO" id="GO:0043542">
    <property type="term" value="P:endothelial cell migration"/>
    <property type="evidence" value="ECO:0007669"/>
    <property type="project" value="UniProtKB-ARBA"/>
</dbReference>
<dbReference type="InterPro" id="IPR003595">
    <property type="entry name" value="Tyr_Pase_cat"/>
</dbReference>
<gene>
    <name evidence="20" type="ORF">H4R34_002547</name>
</gene>
<dbReference type="SUPFAM" id="SSF52799">
    <property type="entry name" value="(Phosphotyrosine protein) phosphatases II"/>
    <property type="match status" value="1"/>
</dbReference>
<comment type="subunit">
    <text evidence="15">Interacts with tubulin.</text>
</comment>
<dbReference type="Gene3D" id="3.90.190.10">
    <property type="entry name" value="Protein tyrosine phosphatase superfamily"/>
    <property type="match status" value="1"/>
</dbReference>
<feature type="domain" description="Tyrosine specific protein phosphatases" evidence="19">
    <location>
        <begin position="113"/>
        <end position="197"/>
    </location>
</feature>
<keyword evidence="8" id="KW-0904">Protein phosphatase</keyword>
<dbReference type="EC" id="3.1.3.48" evidence="3"/>
<dbReference type="GO" id="GO:0005886">
    <property type="term" value="C:plasma membrane"/>
    <property type="evidence" value="ECO:0007669"/>
    <property type="project" value="UniProtKB-SubCell"/>
</dbReference>
<keyword evidence="7" id="KW-0378">Hydrolase</keyword>
<dbReference type="Proteomes" id="UP001151582">
    <property type="component" value="Unassembled WGS sequence"/>
</dbReference>
<evidence type="ECO:0000256" key="12">
    <source>
        <dbReference type="ARBA" id="ARBA00023289"/>
    </source>
</evidence>
<evidence type="ECO:0000256" key="11">
    <source>
        <dbReference type="ARBA" id="ARBA00023288"/>
    </source>
</evidence>
<evidence type="ECO:0000256" key="4">
    <source>
        <dbReference type="ARBA" id="ARBA00022475"/>
    </source>
</evidence>
<evidence type="ECO:0000256" key="5">
    <source>
        <dbReference type="ARBA" id="ARBA00022481"/>
    </source>
</evidence>
<keyword evidence="21" id="KW-1185">Reference proteome</keyword>
<evidence type="ECO:0000256" key="3">
    <source>
        <dbReference type="ARBA" id="ARBA00013064"/>
    </source>
</evidence>
<protein>
    <recommendedName>
        <fullName evidence="16">Protein tyrosine phosphatase type IVA 3</fullName>
        <ecNumber evidence="3">3.1.3.48</ecNumber>
    </recommendedName>
    <alternativeName>
        <fullName evidence="17">Protein-tyrosine phosphatase 4a3</fullName>
    </alternativeName>
</protein>